<dbReference type="AlphaFoldDB" id="A0A8J3A5S1"/>
<protein>
    <submittedName>
        <fullName evidence="11">Sugar ABC transporter permease</fullName>
    </submittedName>
</protein>
<feature type="transmembrane region" description="Helical" evidence="9">
    <location>
        <begin position="137"/>
        <end position="159"/>
    </location>
</feature>
<dbReference type="RefSeq" id="WP_205745331.1">
    <property type="nucleotide sequence ID" value="NZ_BMHA01000002.1"/>
</dbReference>
<feature type="transmembrane region" description="Helical" evidence="9">
    <location>
        <begin position="165"/>
        <end position="186"/>
    </location>
</feature>
<dbReference type="InterPro" id="IPR000515">
    <property type="entry name" value="MetI-like"/>
</dbReference>
<comment type="subcellular location">
    <subcellularLocation>
        <location evidence="1 9">Cell membrane</location>
        <topology evidence="1 9">Multi-pass membrane protein</topology>
    </subcellularLocation>
</comment>
<evidence type="ECO:0000256" key="6">
    <source>
        <dbReference type="ARBA" id="ARBA00022692"/>
    </source>
</evidence>
<feature type="domain" description="ABC transmembrane type-1" evidence="10">
    <location>
        <begin position="100"/>
        <end position="299"/>
    </location>
</feature>
<keyword evidence="7 9" id="KW-1133">Transmembrane helix</keyword>
<reference evidence="11" key="2">
    <citation type="submission" date="2020-09" db="EMBL/GenBank/DDBJ databases">
        <authorList>
            <person name="Sun Q."/>
            <person name="Zhou Y."/>
        </authorList>
    </citation>
    <scope>NUCLEOTIDE SEQUENCE</scope>
    <source>
        <strain evidence="11">CGMCC 1.14988</strain>
    </source>
</reference>
<comment type="caution">
    <text evidence="11">The sequence shown here is derived from an EMBL/GenBank/DDBJ whole genome shotgun (WGS) entry which is preliminary data.</text>
</comment>
<sequence>MAADPVPMPVPTTEHAAVRDPAIRATRTPSPKGVRWFKELGWRYLVALLAVAFALMPAYFVVLASVSPTATLQGSQLLPREVTTANYTRLFEVTPFWTWLGNSLKIAGGAAIANMMLSAMAAYAFSRLRFVGRRVGLLTILLVQMFPQLLANVAIFLFLVNVRGYFPAIGFGTQLGLFLVYLGGALGTNTWLMKGFFDTVPTDLDESARVDGATHGQIFVRIILPLSAPILVVAGLLSFIFLFNEFILASILLGQEDANQTLATGLYRFIDQNYGQQWGPFAAGALIGSLPTLLLFLFGQRWIVSGLTSGSVKG</sequence>
<name>A0A8J3A5S1_9ACTN</name>
<evidence type="ECO:0000256" key="5">
    <source>
        <dbReference type="ARBA" id="ARBA00022597"/>
    </source>
</evidence>
<dbReference type="Proteomes" id="UP000650511">
    <property type="component" value="Unassembled WGS sequence"/>
</dbReference>
<feature type="transmembrane region" description="Helical" evidence="9">
    <location>
        <begin position="278"/>
        <end position="298"/>
    </location>
</feature>
<evidence type="ECO:0000256" key="7">
    <source>
        <dbReference type="ARBA" id="ARBA00022989"/>
    </source>
</evidence>
<feature type="transmembrane region" description="Helical" evidence="9">
    <location>
        <begin position="44"/>
        <end position="66"/>
    </location>
</feature>
<dbReference type="SUPFAM" id="SSF161098">
    <property type="entry name" value="MetI-like"/>
    <property type="match status" value="1"/>
</dbReference>
<evidence type="ECO:0000256" key="4">
    <source>
        <dbReference type="ARBA" id="ARBA00022475"/>
    </source>
</evidence>
<comment type="similarity">
    <text evidence="2">Belongs to the binding-protein-dependent transport system permease family. MalFG subfamily.</text>
</comment>
<keyword evidence="6 9" id="KW-0812">Transmembrane</keyword>
<dbReference type="PROSITE" id="PS50928">
    <property type="entry name" value="ABC_TM1"/>
    <property type="match status" value="1"/>
</dbReference>
<evidence type="ECO:0000256" key="8">
    <source>
        <dbReference type="ARBA" id="ARBA00023136"/>
    </source>
</evidence>
<evidence type="ECO:0000313" key="12">
    <source>
        <dbReference type="Proteomes" id="UP000650511"/>
    </source>
</evidence>
<feature type="transmembrane region" description="Helical" evidence="9">
    <location>
        <begin position="106"/>
        <end position="125"/>
    </location>
</feature>
<evidence type="ECO:0000313" key="11">
    <source>
        <dbReference type="EMBL" id="GGI03789.1"/>
    </source>
</evidence>
<dbReference type="Gene3D" id="1.10.3720.10">
    <property type="entry name" value="MetI-like"/>
    <property type="match status" value="1"/>
</dbReference>
<keyword evidence="12" id="KW-1185">Reference proteome</keyword>
<dbReference type="GO" id="GO:0005886">
    <property type="term" value="C:plasma membrane"/>
    <property type="evidence" value="ECO:0007669"/>
    <property type="project" value="UniProtKB-SubCell"/>
</dbReference>
<evidence type="ECO:0000256" key="3">
    <source>
        <dbReference type="ARBA" id="ARBA00022448"/>
    </source>
</evidence>
<keyword evidence="8 9" id="KW-0472">Membrane</keyword>
<evidence type="ECO:0000256" key="1">
    <source>
        <dbReference type="ARBA" id="ARBA00004651"/>
    </source>
</evidence>
<dbReference type="GO" id="GO:0015423">
    <property type="term" value="F:ABC-type maltose transporter activity"/>
    <property type="evidence" value="ECO:0007669"/>
    <property type="project" value="TreeGrafter"/>
</dbReference>
<dbReference type="Pfam" id="PF00528">
    <property type="entry name" value="BPD_transp_1"/>
    <property type="match status" value="1"/>
</dbReference>
<evidence type="ECO:0000259" key="10">
    <source>
        <dbReference type="PROSITE" id="PS50928"/>
    </source>
</evidence>
<proteinExistence type="inferred from homology"/>
<dbReference type="PANTHER" id="PTHR32243">
    <property type="entry name" value="MALTOSE TRANSPORT SYSTEM PERMEASE-RELATED"/>
    <property type="match status" value="1"/>
</dbReference>
<gene>
    <name evidence="11" type="ORF">GCM10011354_05800</name>
</gene>
<reference evidence="11" key="1">
    <citation type="journal article" date="2014" name="Int. J. Syst. Evol. Microbiol.">
        <title>Complete genome sequence of Corynebacterium casei LMG S-19264T (=DSM 44701T), isolated from a smear-ripened cheese.</title>
        <authorList>
            <consortium name="US DOE Joint Genome Institute (JGI-PGF)"/>
            <person name="Walter F."/>
            <person name="Albersmeier A."/>
            <person name="Kalinowski J."/>
            <person name="Ruckert C."/>
        </authorList>
    </citation>
    <scope>NUCLEOTIDE SEQUENCE</scope>
    <source>
        <strain evidence="11">CGMCC 1.14988</strain>
    </source>
</reference>
<dbReference type="PANTHER" id="PTHR32243:SF50">
    <property type="entry name" value="MALTOSE_MALTODEXTRIN TRANSPORT SYSTEM PERMEASE PROTEIN MALG"/>
    <property type="match status" value="1"/>
</dbReference>
<feature type="transmembrane region" description="Helical" evidence="9">
    <location>
        <begin position="218"/>
        <end position="243"/>
    </location>
</feature>
<dbReference type="InterPro" id="IPR035906">
    <property type="entry name" value="MetI-like_sf"/>
</dbReference>
<dbReference type="InterPro" id="IPR050901">
    <property type="entry name" value="BP-dep_ABC_trans_perm"/>
</dbReference>
<accession>A0A8J3A5S1</accession>
<evidence type="ECO:0000256" key="9">
    <source>
        <dbReference type="RuleBase" id="RU363032"/>
    </source>
</evidence>
<dbReference type="EMBL" id="BMHA01000002">
    <property type="protein sequence ID" value="GGI03789.1"/>
    <property type="molecule type" value="Genomic_DNA"/>
</dbReference>
<dbReference type="CDD" id="cd06261">
    <property type="entry name" value="TM_PBP2"/>
    <property type="match status" value="1"/>
</dbReference>
<dbReference type="GO" id="GO:0042956">
    <property type="term" value="P:maltodextrin transmembrane transport"/>
    <property type="evidence" value="ECO:0007669"/>
    <property type="project" value="TreeGrafter"/>
</dbReference>
<keyword evidence="3 9" id="KW-0813">Transport</keyword>
<evidence type="ECO:0000256" key="2">
    <source>
        <dbReference type="ARBA" id="ARBA00009047"/>
    </source>
</evidence>
<keyword evidence="4" id="KW-1003">Cell membrane</keyword>
<organism evidence="11 12">
    <name type="scientific">Egicoccus halophilus</name>
    <dbReference type="NCBI Taxonomy" id="1670830"/>
    <lineage>
        <taxon>Bacteria</taxon>
        <taxon>Bacillati</taxon>
        <taxon>Actinomycetota</taxon>
        <taxon>Nitriliruptoria</taxon>
        <taxon>Egicoccales</taxon>
        <taxon>Egicoccaceae</taxon>
        <taxon>Egicoccus</taxon>
    </lineage>
</organism>
<keyword evidence="5" id="KW-0762">Sugar transport</keyword>